<feature type="compositionally biased region" description="Polar residues" evidence="5">
    <location>
        <begin position="13"/>
        <end position="31"/>
    </location>
</feature>
<feature type="transmembrane region" description="Helical" evidence="6">
    <location>
        <begin position="132"/>
        <end position="155"/>
    </location>
</feature>
<proteinExistence type="predicted"/>
<dbReference type="InterPro" id="IPR044839">
    <property type="entry name" value="NDR1-like"/>
</dbReference>
<evidence type="ECO:0000313" key="9">
    <source>
        <dbReference type="Proteomes" id="UP000094065"/>
    </source>
</evidence>
<keyword evidence="4 6" id="KW-0472">Membrane</keyword>
<evidence type="ECO:0000256" key="3">
    <source>
        <dbReference type="ARBA" id="ARBA00022989"/>
    </source>
</evidence>
<dbReference type="GO" id="GO:0098542">
    <property type="term" value="P:defense response to other organism"/>
    <property type="evidence" value="ECO:0007669"/>
    <property type="project" value="InterPro"/>
</dbReference>
<protein>
    <recommendedName>
        <fullName evidence="7">Late embryogenesis abundant protein LEA-2 subgroup domain-containing protein</fullName>
    </recommendedName>
</protein>
<dbReference type="STRING" id="1295533.A0A1E3HQQ3"/>
<feature type="domain" description="Late embryogenesis abundant protein LEA-2 subgroup" evidence="7">
    <location>
        <begin position="187"/>
        <end position="283"/>
    </location>
</feature>
<dbReference type="PANTHER" id="PTHR31234">
    <property type="entry name" value="LATE EMBRYOGENESIS ABUNDANT (LEA) HYDROXYPROLINE-RICH GLYCOPROTEIN FAMILY"/>
    <property type="match status" value="1"/>
</dbReference>
<gene>
    <name evidence="8" type="ORF">L202_04248</name>
</gene>
<keyword evidence="2 6" id="KW-0812">Transmembrane</keyword>
<dbReference type="Pfam" id="PF03168">
    <property type="entry name" value="LEA_2"/>
    <property type="match status" value="1"/>
</dbReference>
<evidence type="ECO:0000256" key="5">
    <source>
        <dbReference type="SAM" id="MobiDB-lite"/>
    </source>
</evidence>
<dbReference type="GeneID" id="30155557"/>
<name>A0A1E3HQQ3_9TREE</name>
<accession>A0A1E3HQQ3</accession>
<dbReference type="OrthoDB" id="20273at2759"/>
<dbReference type="RefSeq" id="XP_018993710.1">
    <property type="nucleotide sequence ID" value="XM_019138273.1"/>
</dbReference>
<keyword evidence="3 6" id="KW-1133">Transmembrane helix</keyword>
<feature type="region of interest" description="Disordered" evidence="5">
    <location>
        <begin position="75"/>
        <end position="99"/>
    </location>
</feature>
<evidence type="ECO:0000256" key="4">
    <source>
        <dbReference type="ARBA" id="ARBA00023136"/>
    </source>
</evidence>
<feature type="compositionally biased region" description="Polar residues" evidence="5">
    <location>
        <begin position="50"/>
        <end position="61"/>
    </location>
</feature>
<keyword evidence="9" id="KW-1185">Reference proteome</keyword>
<reference evidence="8 9" key="1">
    <citation type="submission" date="2016-06" db="EMBL/GenBank/DDBJ databases">
        <title>Evolution of pathogenesis and genome organization in the Tremellales.</title>
        <authorList>
            <person name="Cuomo C."/>
            <person name="Litvintseva A."/>
            <person name="Heitman J."/>
            <person name="Chen Y."/>
            <person name="Sun S."/>
            <person name="Springer D."/>
            <person name="Dromer F."/>
            <person name="Young S."/>
            <person name="Zeng Q."/>
            <person name="Chapman S."/>
            <person name="Gujja S."/>
            <person name="Saif S."/>
            <person name="Birren B."/>
        </authorList>
    </citation>
    <scope>NUCLEOTIDE SEQUENCE [LARGE SCALE GENOMIC DNA]</scope>
    <source>
        <strain evidence="8 9">CBS 6039</strain>
    </source>
</reference>
<dbReference type="Proteomes" id="UP000094065">
    <property type="component" value="Unassembled WGS sequence"/>
</dbReference>
<organism evidence="8 9">
    <name type="scientific">Cryptococcus amylolentus CBS 6039</name>
    <dbReference type="NCBI Taxonomy" id="1295533"/>
    <lineage>
        <taxon>Eukaryota</taxon>
        <taxon>Fungi</taxon>
        <taxon>Dikarya</taxon>
        <taxon>Basidiomycota</taxon>
        <taxon>Agaricomycotina</taxon>
        <taxon>Tremellomycetes</taxon>
        <taxon>Tremellales</taxon>
        <taxon>Cryptococcaceae</taxon>
        <taxon>Cryptococcus</taxon>
    </lineage>
</organism>
<dbReference type="GO" id="GO:0016020">
    <property type="term" value="C:membrane"/>
    <property type="evidence" value="ECO:0007669"/>
    <property type="project" value="UniProtKB-SubCell"/>
</dbReference>
<comment type="caution">
    <text evidence="8">The sequence shown here is derived from an EMBL/GenBank/DDBJ whole genome shotgun (WGS) entry which is preliminary data.</text>
</comment>
<comment type="subcellular location">
    <subcellularLocation>
        <location evidence="1">Membrane</location>
        <topology evidence="1">Single-pass membrane protein</topology>
    </subcellularLocation>
</comment>
<dbReference type="InterPro" id="IPR004864">
    <property type="entry name" value="LEA_2"/>
</dbReference>
<sequence length="321" mass="34964">MAHSDPYNDPYGRQQQQYNASYAADNTNYGQQPYHYQEENPYGEEPRYPTYSSDPTAGDYLNSSTEKVAYESYPQGNTARAQPGRSGLARPTTSFAEMGPPPRSTGILRVWRMDERGKQWSRGGGVRTSLRFCCCTITTAIIMIISVVLAVLLYIRPPSVTLNSATVESGSVSASSDGLSLKFDLNISVANPNWFDADFKKIEATVSYPGNNTNNFGGGSMSNVNFKGYTDSTFVFPFTLNYTLANDPDKTVLYDLISKCGILGTTTEDITVDYDLNLKLKILGLTVNPTISNSASFECPITESDIESIVGSSGLSSLTGS</sequence>
<dbReference type="SUPFAM" id="SSF117070">
    <property type="entry name" value="LEA14-like"/>
    <property type="match status" value="1"/>
</dbReference>
<evidence type="ECO:0000256" key="1">
    <source>
        <dbReference type="ARBA" id="ARBA00004167"/>
    </source>
</evidence>
<evidence type="ECO:0000259" key="7">
    <source>
        <dbReference type="Pfam" id="PF03168"/>
    </source>
</evidence>
<dbReference type="Gene3D" id="2.60.40.1820">
    <property type="match status" value="1"/>
</dbReference>
<dbReference type="EMBL" id="AWGJ01000006">
    <property type="protein sequence ID" value="ODN78664.1"/>
    <property type="molecule type" value="Genomic_DNA"/>
</dbReference>
<evidence type="ECO:0000313" key="8">
    <source>
        <dbReference type="EMBL" id="ODN78664.1"/>
    </source>
</evidence>
<feature type="region of interest" description="Disordered" evidence="5">
    <location>
        <begin position="1"/>
        <end position="61"/>
    </location>
</feature>
<evidence type="ECO:0000256" key="6">
    <source>
        <dbReference type="SAM" id="Phobius"/>
    </source>
</evidence>
<dbReference type="AlphaFoldDB" id="A0A1E3HQQ3"/>
<evidence type="ECO:0000256" key="2">
    <source>
        <dbReference type="ARBA" id="ARBA00022692"/>
    </source>
</evidence>
<dbReference type="PANTHER" id="PTHR31234:SF2">
    <property type="entry name" value="OS05G0199100 PROTEIN"/>
    <property type="match status" value="1"/>
</dbReference>